<reference evidence="3 4" key="1">
    <citation type="journal article" date="2015" name="Genome Announc.">
        <title>Expanding the biotechnology potential of lactobacilli through comparative genomics of 213 strains and associated genera.</title>
        <authorList>
            <person name="Sun Z."/>
            <person name="Harris H.M."/>
            <person name="McCann A."/>
            <person name="Guo C."/>
            <person name="Argimon S."/>
            <person name="Zhang W."/>
            <person name="Yang X."/>
            <person name="Jeffery I.B."/>
            <person name="Cooney J.C."/>
            <person name="Kagawa T.F."/>
            <person name="Liu W."/>
            <person name="Song Y."/>
            <person name="Salvetti E."/>
            <person name="Wrobel A."/>
            <person name="Rasinkangas P."/>
            <person name="Parkhill J."/>
            <person name="Rea M.C."/>
            <person name="O'Sullivan O."/>
            <person name="Ritari J."/>
            <person name="Douillard F.P."/>
            <person name="Paul Ross R."/>
            <person name="Yang R."/>
            <person name="Briner A.E."/>
            <person name="Felis G.E."/>
            <person name="de Vos W.M."/>
            <person name="Barrangou R."/>
            <person name="Klaenhammer T.R."/>
            <person name="Caufield P.W."/>
            <person name="Cui Y."/>
            <person name="Zhang H."/>
            <person name="O'Toole P.W."/>
        </authorList>
    </citation>
    <scope>NUCLEOTIDE SEQUENCE [LARGE SCALE GENOMIC DNA]</scope>
    <source>
        <strain evidence="3 4">DSM 19907</strain>
    </source>
</reference>
<dbReference type="InterPro" id="IPR000326">
    <property type="entry name" value="PAP2/HPO"/>
</dbReference>
<feature type="transmembrane region" description="Helical" evidence="1">
    <location>
        <begin position="159"/>
        <end position="181"/>
    </location>
</feature>
<proteinExistence type="predicted"/>
<feature type="domain" description="Phosphatidic acid phosphatase type 2/haloperoxidase" evidence="2">
    <location>
        <begin position="89"/>
        <end position="202"/>
    </location>
</feature>
<dbReference type="RefSeq" id="WP_054746712.1">
    <property type="nucleotide sequence ID" value="NZ_AZEI01000076.1"/>
</dbReference>
<dbReference type="Proteomes" id="UP000051977">
    <property type="component" value="Unassembled WGS sequence"/>
</dbReference>
<keyword evidence="1" id="KW-1133">Transmembrane helix</keyword>
<dbReference type="PANTHER" id="PTHR14969:SF13">
    <property type="entry name" value="AT30094P"/>
    <property type="match status" value="1"/>
</dbReference>
<dbReference type="InterPro" id="IPR036938">
    <property type="entry name" value="PAP2/HPO_sf"/>
</dbReference>
<dbReference type="SMART" id="SM00014">
    <property type="entry name" value="acidPPc"/>
    <property type="match status" value="1"/>
</dbReference>
<keyword evidence="4" id="KW-1185">Reference proteome</keyword>
<feature type="transmembrane region" description="Helical" evidence="1">
    <location>
        <begin position="90"/>
        <end position="107"/>
    </location>
</feature>
<feature type="transmembrane region" description="Helical" evidence="1">
    <location>
        <begin position="63"/>
        <end position="83"/>
    </location>
</feature>
<evidence type="ECO:0000313" key="3">
    <source>
        <dbReference type="EMBL" id="KRL15712.1"/>
    </source>
</evidence>
<keyword evidence="1" id="KW-0472">Membrane</keyword>
<comment type="caution">
    <text evidence="3">The sequence shown here is derived from an EMBL/GenBank/DDBJ whole genome shotgun (WGS) entry which is preliminary data.</text>
</comment>
<organism evidence="3 4">
    <name type="scientific">Lentilactobacillus rapi DSM 19907 = JCM 15042</name>
    <dbReference type="NCBI Taxonomy" id="1423795"/>
    <lineage>
        <taxon>Bacteria</taxon>
        <taxon>Bacillati</taxon>
        <taxon>Bacillota</taxon>
        <taxon>Bacilli</taxon>
        <taxon>Lactobacillales</taxon>
        <taxon>Lactobacillaceae</taxon>
        <taxon>Lentilactobacillus</taxon>
    </lineage>
</organism>
<dbReference type="Pfam" id="PF01569">
    <property type="entry name" value="PAP2"/>
    <property type="match status" value="1"/>
</dbReference>
<evidence type="ECO:0000313" key="4">
    <source>
        <dbReference type="Proteomes" id="UP000051977"/>
    </source>
</evidence>
<dbReference type="Gene3D" id="1.20.144.10">
    <property type="entry name" value="Phosphatidic acid phosphatase type 2/haloperoxidase"/>
    <property type="match status" value="2"/>
</dbReference>
<feature type="transmembrane region" description="Helical" evidence="1">
    <location>
        <begin position="12"/>
        <end position="31"/>
    </location>
</feature>
<accession>A0ABR5PBX8</accession>
<feature type="transmembrane region" description="Helical" evidence="1">
    <location>
        <begin position="127"/>
        <end position="147"/>
    </location>
</feature>
<name>A0ABR5PBX8_9LACO</name>
<keyword evidence="1" id="KW-0812">Transmembrane</keyword>
<evidence type="ECO:0000256" key="1">
    <source>
        <dbReference type="SAM" id="Phobius"/>
    </source>
</evidence>
<gene>
    <name evidence="3" type="ORF">FD12_GL000182</name>
</gene>
<protein>
    <submittedName>
        <fullName evidence="3">PAP2 family protein</fullName>
    </submittedName>
</protein>
<evidence type="ECO:0000259" key="2">
    <source>
        <dbReference type="SMART" id="SM00014"/>
    </source>
</evidence>
<dbReference type="CDD" id="cd03392">
    <property type="entry name" value="PAP2_like_2"/>
    <property type="match status" value="1"/>
</dbReference>
<dbReference type="SUPFAM" id="SSF48317">
    <property type="entry name" value="Acid phosphatase/Vanadium-dependent haloperoxidase"/>
    <property type="match status" value="1"/>
</dbReference>
<dbReference type="PANTHER" id="PTHR14969">
    <property type="entry name" value="SPHINGOSINE-1-PHOSPHATE PHOSPHOHYDROLASE"/>
    <property type="match status" value="1"/>
</dbReference>
<sequence>MKIRSKQLGNLIWGLSLLLFFSFTAGVWHQSAWITQFDHYFGSRIRGLANPELTVFFVHFTKIGNLIPLITFVAGACLALLILRKNKASLFLLINTALLAIPVNTFVKELVNRPRPQFTHLVAVHSSSFPSGHSMSTMMIFGSLIIITNQLLKNNLEKLMLNTLFIVMIILIGISRIYVGVHFASDVAGGWSLGFCLLYMSEFVFNKFGGGLS</sequence>
<dbReference type="EMBL" id="AZEI01000076">
    <property type="protein sequence ID" value="KRL15712.1"/>
    <property type="molecule type" value="Genomic_DNA"/>
</dbReference>